<feature type="domain" description="Protein kinase" evidence="1">
    <location>
        <begin position="247"/>
        <end position="511"/>
    </location>
</feature>
<proteinExistence type="predicted"/>
<comment type="caution">
    <text evidence="2">The sequence shown here is derived from an EMBL/GenBank/DDBJ whole genome shotgun (WGS) entry which is preliminary data.</text>
</comment>
<evidence type="ECO:0000313" key="2">
    <source>
        <dbReference type="EMBL" id="KAJ3091782.1"/>
    </source>
</evidence>
<sequence length="522" mass="58637">MAESVTNATDLALAFGSLLGLTLPPPFDKLPKLIVAVVETCQQMRRNKTDAAELKKTAYNVARSLGNYHTNLSNGGDIGHANSLRDTLESIVAYLTPISVESQKSRSKMLFAAVNQAARTAEIKDKIAEFIARLTRDATFLTMEQVSDLPQRFDGLTNELVEIKDEIKALVKTLRSSDLMQTQKELYLQILNRLSILTAEHDLGNTTETDEVSDLVHKVHKHVKLPITETWMISVHDVKYSPDEKEIKIDDGEVRGHEFSIYKGLYIGHIALIKVFHNTETVKLHKLEKALTVDLRNWKKVSDLPYVHTLIGFAANNYPPIIVCEFCPLKITKYIHDHPRQLLRILHQLISGIISIHDRNILHCEISSNSIFITSSGDVAISDFGTSRCTEDEVSTSVNKPVTYSVNFQSPEYMTQSTETLTTVVDIWSFGIVGYALLTGNEPFAEYNNEKISDIVLQTREIPRIENIKVLESIFGVTLDALNALLQMCLVRDPERRISGKHIKEYLEAYYGNEIAVDAVPS</sequence>
<dbReference type="SUPFAM" id="SSF56112">
    <property type="entry name" value="Protein kinase-like (PK-like)"/>
    <property type="match status" value="1"/>
</dbReference>
<dbReference type="InterPro" id="IPR000719">
    <property type="entry name" value="Prot_kinase_dom"/>
</dbReference>
<dbReference type="Gene3D" id="1.10.510.10">
    <property type="entry name" value="Transferase(Phosphotransferase) domain 1"/>
    <property type="match status" value="1"/>
</dbReference>
<reference evidence="2" key="1">
    <citation type="submission" date="2020-05" db="EMBL/GenBank/DDBJ databases">
        <title>Phylogenomic resolution of chytrid fungi.</title>
        <authorList>
            <person name="Stajich J.E."/>
            <person name="Amses K."/>
            <person name="Simmons R."/>
            <person name="Seto K."/>
            <person name="Myers J."/>
            <person name="Bonds A."/>
            <person name="Quandt C.A."/>
            <person name="Barry K."/>
            <person name="Liu P."/>
            <person name="Grigoriev I."/>
            <person name="Longcore J.E."/>
            <person name="James T.Y."/>
        </authorList>
    </citation>
    <scope>NUCLEOTIDE SEQUENCE</scope>
    <source>
        <strain evidence="2">JEL0513</strain>
    </source>
</reference>
<dbReference type="EMBL" id="JADGJH010003327">
    <property type="protein sequence ID" value="KAJ3091782.1"/>
    <property type="molecule type" value="Genomic_DNA"/>
</dbReference>
<protein>
    <recommendedName>
        <fullName evidence="1">Protein kinase domain-containing protein</fullName>
    </recommendedName>
</protein>
<evidence type="ECO:0000259" key="1">
    <source>
        <dbReference type="PROSITE" id="PS50011"/>
    </source>
</evidence>
<keyword evidence="3" id="KW-1185">Reference proteome</keyword>
<dbReference type="Pfam" id="PF00069">
    <property type="entry name" value="Pkinase"/>
    <property type="match status" value="1"/>
</dbReference>
<dbReference type="PANTHER" id="PTHR24362:SF309">
    <property type="entry name" value="PROTEIN KINASE DOMAIN-CONTAINING PROTEIN"/>
    <property type="match status" value="1"/>
</dbReference>
<dbReference type="PROSITE" id="PS50011">
    <property type="entry name" value="PROTEIN_KINASE_DOM"/>
    <property type="match status" value="1"/>
</dbReference>
<dbReference type="InterPro" id="IPR011009">
    <property type="entry name" value="Kinase-like_dom_sf"/>
</dbReference>
<gene>
    <name evidence="2" type="ORF">HK100_007100</name>
</gene>
<dbReference type="GO" id="GO:0004672">
    <property type="term" value="F:protein kinase activity"/>
    <property type="evidence" value="ECO:0007669"/>
    <property type="project" value="InterPro"/>
</dbReference>
<organism evidence="2 3">
    <name type="scientific">Physocladia obscura</name>
    <dbReference type="NCBI Taxonomy" id="109957"/>
    <lineage>
        <taxon>Eukaryota</taxon>
        <taxon>Fungi</taxon>
        <taxon>Fungi incertae sedis</taxon>
        <taxon>Chytridiomycota</taxon>
        <taxon>Chytridiomycota incertae sedis</taxon>
        <taxon>Chytridiomycetes</taxon>
        <taxon>Chytridiales</taxon>
        <taxon>Chytriomycetaceae</taxon>
        <taxon>Physocladia</taxon>
    </lineage>
</organism>
<name>A0AAD5SPP6_9FUNG</name>
<dbReference type="AlphaFoldDB" id="A0AAD5SPP6"/>
<accession>A0AAD5SPP6</accession>
<dbReference type="PANTHER" id="PTHR24362">
    <property type="entry name" value="SERINE/THREONINE-PROTEIN KINASE NEK"/>
    <property type="match status" value="1"/>
</dbReference>
<evidence type="ECO:0000313" key="3">
    <source>
        <dbReference type="Proteomes" id="UP001211907"/>
    </source>
</evidence>
<dbReference type="GO" id="GO:0005524">
    <property type="term" value="F:ATP binding"/>
    <property type="evidence" value="ECO:0007669"/>
    <property type="project" value="InterPro"/>
</dbReference>
<dbReference type="Proteomes" id="UP001211907">
    <property type="component" value="Unassembled WGS sequence"/>
</dbReference>